<dbReference type="PANTHER" id="PTHR30469:SF12">
    <property type="entry name" value="MULTIDRUG RESISTANCE PROTEIN MDTA"/>
    <property type="match status" value="1"/>
</dbReference>
<dbReference type="RefSeq" id="WP_109823487.1">
    <property type="nucleotide sequence ID" value="NZ_QGKL01000031.1"/>
</dbReference>
<dbReference type="Gene3D" id="1.10.287.470">
    <property type="entry name" value="Helix hairpin bin"/>
    <property type="match status" value="1"/>
</dbReference>
<dbReference type="SUPFAM" id="SSF111369">
    <property type="entry name" value="HlyD-like secretion proteins"/>
    <property type="match status" value="1"/>
</dbReference>
<sequence length="446" mass="49094">MKQLILIIALIAGAMALGSYLIKTKPEPRKRVRQPTIPVVEIISPQLQTYTQRIRSSGSVETNQSTNIISEVSGKVISIDSAFQEGNYFARDQQLLSVDNTNYKNAIIIASAEISQRELEIKTEQNLANLAVREARILGNNRTLGEMASRRPQITAALASLEASRVRLQQARDDLSKTRIRTPYQGRVMTRDVNIGQYITPGTKLGEVYSTDYVEVRLPLSLSEYEQLNLPESYSNQKVDINRLPEVTFSANFGEKTYNWKGRLSRVSASMDARTRQISVIARIDDPFKKSSSGAPPVKIGQFLQAEIIGSKLGNVYVIPTSSTRQNREVMLYDEGTVRIRPITVLATENDKLIVQADSIPANAKLIVTPMPSAKNGMTVRIAGEPTKRQQEGKPGGQSATDSAAKKGGEGRKPAGERGEGKGKRPEGERGNGERKKRQAAAQEAN</sequence>
<dbReference type="Pfam" id="PF25917">
    <property type="entry name" value="BSH_RND"/>
    <property type="match status" value="1"/>
</dbReference>
<dbReference type="Gene3D" id="2.40.420.20">
    <property type="match status" value="1"/>
</dbReference>
<dbReference type="GO" id="GO:1990281">
    <property type="term" value="C:efflux pump complex"/>
    <property type="evidence" value="ECO:0007669"/>
    <property type="project" value="TreeGrafter"/>
</dbReference>
<feature type="region of interest" description="Disordered" evidence="2">
    <location>
        <begin position="386"/>
        <end position="446"/>
    </location>
</feature>
<reference evidence="4 5" key="1">
    <citation type="submission" date="2018-05" db="EMBL/GenBank/DDBJ databases">
        <title>Leucothrix arctica sp. nov., isolated from Arctic seawater.</title>
        <authorList>
            <person name="Choi A."/>
            <person name="Baek K."/>
        </authorList>
    </citation>
    <scope>NUCLEOTIDE SEQUENCE [LARGE SCALE GENOMIC DNA]</scope>
    <source>
        <strain evidence="4 5">IMCC9719</strain>
    </source>
</reference>
<dbReference type="InterPro" id="IPR006143">
    <property type="entry name" value="RND_pump_MFP"/>
</dbReference>
<dbReference type="Proteomes" id="UP000245506">
    <property type="component" value="Unassembled WGS sequence"/>
</dbReference>
<comment type="caution">
    <text evidence="4">The sequence shown here is derived from an EMBL/GenBank/DDBJ whole genome shotgun (WGS) entry which is preliminary data.</text>
</comment>
<dbReference type="EMBL" id="QGKL01000031">
    <property type="protein sequence ID" value="PWQ95908.1"/>
    <property type="molecule type" value="Genomic_DNA"/>
</dbReference>
<evidence type="ECO:0000256" key="1">
    <source>
        <dbReference type="ARBA" id="ARBA00009477"/>
    </source>
</evidence>
<comment type="similarity">
    <text evidence="1">Belongs to the membrane fusion protein (MFP) (TC 8.A.1) family.</text>
</comment>
<evidence type="ECO:0000313" key="4">
    <source>
        <dbReference type="EMBL" id="PWQ95908.1"/>
    </source>
</evidence>
<dbReference type="NCBIfam" id="TIGR01730">
    <property type="entry name" value="RND_mfp"/>
    <property type="match status" value="1"/>
</dbReference>
<dbReference type="InterPro" id="IPR058625">
    <property type="entry name" value="MdtA-like_BSH"/>
</dbReference>
<name>A0A317CBH2_9GAMM</name>
<gene>
    <name evidence="4" type="ORF">DKT75_11035</name>
</gene>
<dbReference type="Gene3D" id="2.40.50.100">
    <property type="match status" value="1"/>
</dbReference>
<feature type="compositionally biased region" description="Basic and acidic residues" evidence="2">
    <location>
        <begin position="404"/>
        <end position="434"/>
    </location>
</feature>
<protein>
    <recommendedName>
        <fullName evidence="3">Multidrug resistance protein MdtA-like barrel-sandwich hybrid domain-containing protein</fullName>
    </recommendedName>
</protein>
<proteinExistence type="inferred from homology"/>
<dbReference type="PANTHER" id="PTHR30469">
    <property type="entry name" value="MULTIDRUG RESISTANCE PROTEIN MDTA"/>
    <property type="match status" value="1"/>
</dbReference>
<evidence type="ECO:0000256" key="2">
    <source>
        <dbReference type="SAM" id="MobiDB-lite"/>
    </source>
</evidence>
<dbReference type="AlphaFoldDB" id="A0A317CBH2"/>
<evidence type="ECO:0000313" key="5">
    <source>
        <dbReference type="Proteomes" id="UP000245506"/>
    </source>
</evidence>
<organism evidence="4 5">
    <name type="scientific">Leucothrix arctica</name>
    <dbReference type="NCBI Taxonomy" id="1481894"/>
    <lineage>
        <taxon>Bacteria</taxon>
        <taxon>Pseudomonadati</taxon>
        <taxon>Pseudomonadota</taxon>
        <taxon>Gammaproteobacteria</taxon>
        <taxon>Thiotrichales</taxon>
        <taxon>Thiotrichaceae</taxon>
        <taxon>Leucothrix</taxon>
    </lineage>
</organism>
<evidence type="ECO:0000259" key="3">
    <source>
        <dbReference type="Pfam" id="PF25917"/>
    </source>
</evidence>
<accession>A0A317CBH2</accession>
<dbReference type="OrthoDB" id="5730196at2"/>
<keyword evidence="5" id="KW-1185">Reference proteome</keyword>
<feature type="domain" description="Multidrug resistance protein MdtA-like barrel-sandwich hybrid" evidence="3">
    <location>
        <begin position="67"/>
        <end position="206"/>
    </location>
</feature>
<dbReference type="Gene3D" id="2.40.30.170">
    <property type="match status" value="1"/>
</dbReference>
<dbReference type="GO" id="GO:0015562">
    <property type="term" value="F:efflux transmembrane transporter activity"/>
    <property type="evidence" value="ECO:0007669"/>
    <property type="project" value="TreeGrafter"/>
</dbReference>